<evidence type="ECO:0000313" key="3">
    <source>
        <dbReference type="Proteomes" id="UP000095280"/>
    </source>
</evidence>
<dbReference type="AlphaFoldDB" id="A0A1I8G091"/>
<evidence type="ECO:0000313" key="4">
    <source>
        <dbReference type="WBParaSite" id="maker-uti_cns_0000498-snap-gene-0.2-mRNA-1"/>
    </source>
</evidence>
<dbReference type="PANTHER" id="PTHR22774">
    <property type="entry name" value="CHOREIN N-TERMINAL DOMAIN-CONTAINING PROTEIN"/>
    <property type="match status" value="1"/>
</dbReference>
<dbReference type="InterPro" id="IPR026728">
    <property type="entry name" value="BLTP3A/B"/>
</dbReference>
<reference evidence="4" key="1">
    <citation type="submission" date="2016-11" db="UniProtKB">
        <authorList>
            <consortium name="WormBaseParasite"/>
        </authorList>
    </citation>
    <scope>IDENTIFICATION</scope>
</reference>
<dbReference type="Proteomes" id="UP000095280">
    <property type="component" value="Unplaced"/>
</dbReference>
<feature type="compositionally biased region" description="Low complexity" evidence="1">
    <location>
        <begin position="67"/>
        <end position="86"/>
    </location>
</feature>
<protein>
    <submittedName>
        <fullName evidence="4">BEACH-type PH domain-containing protein</fullName>
    </submittedName>
</protein>
<evidence type="ECO:0000256" key="1">
    <source>
        <dbReference type="SAM" id="MobiDB-lite"/>
    </source>
</evidence>
<organism evidence="3 4">
    <name type="scientific">Macrostomum lignano</name>
    <dbReference type="NCBI Taxonomy" id="282301"/>
    <lineage>
        <taxon>Eukaryota</taxon>
        <taxon>Metazoa</taxon>
        <taxon>Spiralia</taxon>
        <taxon>Lophotrochozoa</taxon>
        <taxon>Platyhelminthes</taxon>
        <taxon>Rhabditophora</taxon>
        <taxon>Macrostomorpha</taxon>
        <taxon>Macrostomida</taxon>
        <taxon>Macrostomidae</taxon>
        <taxon>Macrostomum</taxon>
    </lineage>
</organism>
<evidence type="ECO:0000256" key="2">
    <source>
        <dbReference type="SAM" id="SignalP"/>
    </source>
</evidence>
<proteinExistence type="predicted"/>
<keyword evidence="3" id="KW-1185">Reference proteome</keyword>
<feature type="region of interest" description="Disordered" evidence="1">
    <location>
        <begin position="49"/>
        <end position="93"/>
    </location>
</feature>
<dbReference type="Pfam" id="PF24917">
    <property type="entry name" value="BLTP3A_B"/>
    <property type="match status" value="1"/>
</dbReference>
<name>A0A1I8G091_9PLAT</name>
<accession>A0A1I8G091</accession>
<sequence>SRILATRLELLLDDLLWVLTVSQLEATVLFVKSLQSCIEKATAKQQAASRGAAVGDIKHRPQGHTRSSSSVAAATSNAASATHSAAGNPEVDIDTLGPAERIFRKYDVSETSYHVHTGRVDLHFCEDSNADTKLSANSVANGAIQLTLLRFGVDFYPLHQLDSDRAKNWPNFTNIHSKAYRWQRERINLFKQRQRQHPQQQHLPQLCESAILLRLQDRANLAEQRKPATFLGTDKRRHQLPASSLSVYIDYTQYYYPSSALNTTAAVG</sequence>
<keyword evidence="2" id="KW-0732">Signal</keyword>
<feature type="chain" id="PRO_5009318938" evidence="2">
    <location>
        <begin position="27"/>
        <end position="268"/>
    </location>
</feature>
<dbReference type="WBParaSite" id="maker-uti_cns_0000498-snap-gene-0.2-mRNA-1">
    <property type="protein sequence ID" value="maker-uti_cns_0000498-snap-gene-0.2-mRNA-1"/>
    <property type="gene ID" value="maker-uti_cns_0000498-snap-gene-0.2"/>
</dbReference>
<feature type="signal peptide" evidence="2">
    <location>
        <begin position="1"/>
        <end position="26"/>
    </location>
</feature>
<dbReference type="PANTHER" id="PTHR22774:SF11">
    <property type="entry name" value="CHOREIN N-TERMINAL DOMAIN-CONTAINING PROTEIN"/>
    <property type="match status" value="1"/>
</dbReference>